<dbReference type="InterPro" id="IPR008936">
    <property type="entry name" value="Rho_GTPase_activation_prot"/>
</dbReference>
<evidence type="ECO:0000259" key="4">
    <source>
        <dbReference type="PROSITE" id="PS50106"/>
    </source>
</evidence>
<dbReference type="OrthoDB" id="6281275at2759"/>
<evidence type="ECO:0000259" key="5">
    <source>
        <dbReference type="PROSITE" id="PS50238"/>
    </source>
</evidence>
<dbReference type="Pfam" id="PF00620">
    <property type="entry name" value="RhoGAP"/>
    <property type="match status" value="1"/>
</dbReference>
<dbReference type="CDD" id="cd00821">
    <property type="entry name" value="PH"/>
    <property type="match status" value="1"/>
</dbReference>
<feature type="compositionally biased region" description="Polar residues" evidence="2">
    <location>
        <begin position="1190"/>
        <end position="1201"/>
    </location>
</feature>
<gene>
    <name evidence="6" type="ORF">HERILL_LOCUS13255</name>
</gene>
<evidence type="ECO:0008006" key="8">
    <source>
        <dbReference type="Google" id="ProtNLM"/>
    </source>
</evidence>
<feature type="region of interest" description="Disordered" evidence="2">
    <location>
        <begin position="1290"/>
        <end position="1309"/>
    </location>
</feature>
<dbReference type="InterPro" id="IPR011993">
    <property type="entry name" value="PH-like_dom_sf"/>
</dbReference>
<dbReference type="InParanoid" id="A0A7R8V230"/>
<feature type="compositionally biased region" description="Basic and acidic residues" evidence="2">
    <location>
        <begin position="751"/>
        <end position="761"/>
    </location>
</feature>
<proteinExistence type="predicted"/>
<evidence type="ECO:0000259" key="3">
    <source>
        <dbReference type="PROSITE" id="PS50003"/>
    </source>
</evidence>
<feature type="region of interest" description="Disordered" evidence="2">
    <location>
        <begin position="739"/>
        <end position="762"/>
    </location>
</feature>
<feature type="compositionally biased region" description="Basic and acidic residues" evidence="2">
    <location>
        <begin position="1123"/>
        <end position="1143"/>
    </location>
</feature>
<dbReference type="OMA" id="SAWATMV"/>
<dbReference type="InterPro" id="IPR001478">
    <property type="entry name" value="PDZ"/>
</dbReference>
<dbReference type="Gene3D" id="2.30.42.10">
    <property type="match status" value="1"/>
</dbReference>
<feature type="compositionally biased region" description="Polar residues" evidence="2">
    <location>
        <begin position="314"/>
        <end position="333"/>
    </location>
</feature>
<dbReference type="PANTHER" id="PTHR23175:SF23">
    <property type="entry name" value="PDZ DOMAIN-CONTAINING PROTEIN"/>
    <property type="match status" value="1"/>
</dbReference>
<evidence type="ECO:0000256" key="2">
    <source>
        <dbReference type="SAM" id="MobiDB-lite"/>
    </source>
</evidence>
<dbReference type="FunCoup" id="A0A7R8V230">
    <property type="interactions" value="216"/>
</dbReference>
<keyword evidence="1" id="KW-0343">GTPase activation</keyword>
<evidence type="ECO:0000313" key="6">
    <source>
        <dbReference type="EMBL" id="CAD7090795.1"/>
    </source>
</evidence>
<feature type="domain" description="PDZ" evidence="4">
    <location>
        <begin position="35"/>
        <end position="127"/>
    </location>
</feature>
<name>A0A7R8V230_HERIL</name>
<feature type="compositionally biased region" description="Polar residues" evidence="2">
    <location>
        <begin position="1104"/>
        <end position="1120"/>
    </location>
</feature>
<dbReference type="Pfam" id="PF00595">
    <property type="entry name" value="PDZ"/>
    <property type="match status" value="1"/>
</dbReference>
<dbReference type="EMBL" id="LR899013">
    <property type="protein sequence ID" value="CAD7090795.1"/>
    <property type="molecule type" value="Genomic_DNA"/>
</dbReference>
<feature type="compositionally biased region" description="Polar residues" evidence="2">
    <location>
        <begin position="1144"/>
        <end position="1158"/>
    </location>
</feature>
<dbReference type="PROSITE" id="PS50003">
    <property type="entry name" value="PH_DOMAIN"/>
    <property type="match status" value="1"/>
</dbReference>
<sequence length="1338" mass="151799">MFANFQTYNHNNFDVSLSLMASRNYEHPAVPEPKVVVIRKSNQGFGFTVRHFIKYPPEGTIQTTPPMETVFIKEVHPNGPAYFAGLQQGDRLLKVNNMSIAGVPYSTIVYMIKQTPNVLTLHVVPKECDVLQLYFEDLAHNPESNRIKPFADVPQNIRLGPNHNQPVHNLYSPIQNLHSNFLGAMKFPADEPMASYNNSYLLSPNQPLLLNRLKKSIMQKEEFLRLPPSFQTTTTVGTRPSVSSTRANDVFSQACDIEIKSTSTLRQSESKQPETNATLPTGIGTASFKRETSAIVHNNNNQIPPPYEPPPSNFKSSISFSLNSPQPQLPTKDNAAINQRPQILSPVPLQGSKSNEYVNQFLRHTNDDNSLKGRYSCDRIKDNSNINNEILEKRHSDDFNVVSQLTKKFESGAPLSPETQMFYKSELSRFNKFPNPIVNIRKKEIELKTRLENESIIQNSRNDLKVLETPNNFKDIEIKCNFDDVNLSKCDQFEASTAPTIVVRRQKPTDIDDKKIPRRISYLRATGNDKEYHSDIPSCPEATVSEEEVIDKDDSIRKSNTVPMIDKTKSITLESEMNIKTSGSADKISHCRSWHACKVHLVDNILKAYTKHDANVVEIDVRDFNVSEDDLNKRKCVFKLTPKSAKTHFDKHSSPIEIHFETKNTNDFRKWLRTLQEMSFHGISHDIPHSKSGSQLAEPQQVSAITSVQTTLYEENAHTYETEGSVSTENGINHTVTVKTRKTSTSSSSHQHKEFSEKEMGSPKSRTWKHLFRKIQGNNDAHSSYSPPPPVGSIGVPLKLCPMSKDNEYVPYLVDLCTKIVESKGLTVKGIYRIPGNKAAISELRDQVNKKDFDFENSINDPKWEDVNVVSSLLKLFIRSLPDALLPSSFYNNFIEADKKTGEKRCKELLALLQSLPKVSYETLKHIIRHIHRVSQHCEVNLMEPKNLAIIFGPSIIRTPDETLEIAVKDMKYQCRIVELFITQYEYFFESGALPELAETPTAQTAAVTQQEQTNLLLGNVSKIEQKIHDKESISSRFIPHLRRRGNKKSGTNSDTHSGESISSFEAKPTAEDKPKDGCEFRHRDDQDSLDGGSTEQTEDDELNASQNSDTGSMSLTTVTDVLETKLRDIRKTPDSPEQKENISKSTLSSYRRNQTKPLTLGENIPYADESPERNYAFDGTGRTPVRAQYTKSPLSNYNYDTKTTSSRTSSSYTHDLHSDDSEVSTTSDPKDTLVISPLILERLKKRRDYRLFRSASFNCRNYSSRAAQSQQSTLTKDEKTDMNITKKRQIQNKQNRSIKRRHTLGSPNDYFTTITRRTNNDNMIEVGIRIKNVKKRS</sequence>
<feature type="compositionally biased region" description="Low complexity" evidence="2">
    <location>
        <begin position="739"/>
        <end position="749"/>
    </location>
</feature>
<dbReference type="SMART" id="SM00233">
    <property type="entry name" value="PH"/>
    <property type="match status" value="1"/>
</dbReference>
<dbReference type="PROSITE" id="PS50106">
    <property type="entry name" value="PDZ"/>
    <property type="match status" value="1"/>
</dbReference>
<evidence type="ECO:0000313" key="7">
    <source>
        <dbReference type="Proteomes" id="UP000594454"/>
    </source>
</evidence>
<dbReference type="SMART" id="SM00228">
    <property type="entry name" value="PDZ"/>
    <property type="match status" value="1"/>
</dbReference>
<dbReference type="InterPro" id="IPR001849">
    <property type="entry name" value="PH_domain"/>
</dbReference>
<feature type="compositionally biased region" description="Basic residues" evidence="2">
    <location>
        <begin position="1290"/>
        <end position="1304"/>
    </location>
</feature>
<reference evidence="6 7" key="1">
    <citation type="submission" date="2020-11" db="EMBL/GenBank/DDBJ databases">
        <authorList>
            <person name="Wallbank WR R."/>
            <person name="Pardo Diaz C."/>
            <person name="Kozak K."/>
            <person name="Martin S."/>
            <person name="Jiggins C."/>
            <person name="Moest M."/>
            <person name="Warren A I."/>
            <person name="Generalovic N T."/>
            <person name="Byers J.R.P. K."/>
            <person name="Montejo-Kovacevich G."/>
            <person name="Yen C E."/>
        </authorList>
    </citation>
    <scope>NUCLEOTIDE SEQUENCE [LARGE SCALE GENOMIC DNA]</scope>
</reference>
<dbReference type="GO" id="GO:0007165">
    <property type="term" value="P:signal transduction"/>
    <property type="evidence" value="ECO:0007669"/>
    <property type="project" value="InterPro"/>
</dbReference>
<dbReference type="InterPro" id="IPR036034">
    <property type="entry name" value="PDZ_sf"/>
</dbReference>
<feature type="domain" description="PH" evidence="3">
    <location>
        <begin position="578"/>
        <end position="680"/>
    </location>
</feature>
<feature type="compositionally biased region" description="Pro residues" evidence="2">
    <location>
        <begin position="303"/>
        <end position="312"/>
    </location>
</feature>
<dbReference type="PROSITE" id="PS50238">
    <property type="entry name" value="RHOGAP"/>
    <property type="match status" value="1"/>
</dbReference>
<dbReference type="SUPFAM" id="SSF48350">
    <property type="entry name" value="GTPase activation domain, GAP"/>
    <property type="match status" value="1"/>
</dbReference>
<dbReference type="GO" id="GO:0005096">
    <property type="term" value="F:GTPase activator activity"/>
    <property type="evidence" value="ECO:0007669"/>
    <property type="project" value="UniProtKB-KW"/>
</dbReference>
<feature type="region of interest" description="Disordered" evidence="2">
    <location>
        <begin position="297"/>
        <end position="333"/>
    </location>
</feature>
<feature type="region of interest" description="Disordered" evidence="2">
    <location>
        <begin position="263"/>
        <end position="284"/>
    </location>
</feature>
<feature type="region of interest" description="Disordered" evidence="2">
    <location>
        <begin position="1035"/>
        <end position="1230"/>
    </location>
</feature>
<feature type="compositionally biased region" description="Low complexity" evidence="2">
    <location>
        <begin position="1202"/>
        <end position="1214"/>
    </location>
</feature>
<feature type="compositionally biased region" description="Polar residues" evidence="2">
    <location>
        <begin position="1049"/>
        <end position="1064"/>
    </location>
</feature>
<keyword evidence="7" id="KW-1185">Reference proteome</keyword>
<feature type="compositionally biased region" description="Basic and acidic residues" evidence="2">
    <location>
        <begin position="1069"/>
        <end position="1087"/>
    </location>
</feature>
<dbReference type="SMART" id="SM00324">
    <property type="entry name" value="RhoGAP"/>
    <property type="match status" value="1"/>
</dbReference>
<evidence type="ECO:0000256" key="1">
    <source>
        <dbReference type="ARBA" id="ARBA00022468"/>
    </source>
</evidence>
<protein>
    <recommendedName>
        <fullName evidence="8">Rho GTPase-activating protein 21</fullName>
    </recommendedName>
</protein>
<dbReference type="FunFam" id="1.10.555.10:FF:000058">
    <property type="entry name" value="GTPase-activating protein pac-1"/>
    <property type="match status" value="1"/>
</dbReference>
<dbReference type="Proteomes" id="UP000594454">
    <property type="component" value="Chromosome 5"/>
</dbReference>
<accession>A0A7R8V230</accession>
<dbReference type="InterPro" id="IPR000198">
    <property type="entry name" value="RhoGAP_dom"/>
</dbReference>
<dbReference type="Gene3D" id="2.30.29.30">
    <property type="entry name" value="Pleckstrin-homology domain (PH domain)/Phosphotyrosine-binding domain (PTB)"/>
    <property type="match status" value="1"/>
</dbReference>
<dbReference type="SUPFAM" id="SSF50729">
    <property type="entry name" value="PH domain-like"/>
    <property type="match status" value="1"/>
</dbReference>
<feature type="domain" description="Rho-GAP" evidence="5">
    <location>
        <begin position="796"/>
        <end position="989"/>
    </location>
</feature>
<dbReference type="Gene3D" id="1.10.555.10">
    <property type="entry name" value="Rho GTPase activation protein"/>
    <property type="match status" value="1"/>
</dbReference>
<dbReference type="PANTHER" id="PTHR23175">
    <property type="entry name" value="PDZ DOMAIN-CONTAINING PROTEIN"/>
    <property type="match status" value="1"/>
</dbReference>
<dbReference type="SUPFAM" id="SSF50156">
    <property type="entry name" value="PDZ domain-like"/>
    <property type="match status" value="1"/>
</dbReference>
<organism evidence="6 7">
    <name type="scientific">Hermetia illucens</name>
    <name type="common">Black soldier fly</name>
    <dbReference type="NCBI Taxonomy" id="343691"/>
    <lineage>
        <taxon>Eukaryota</taxon>
        <taxon>Metazoa</taxon>
        <taxon>Ecdysozoa</taxon>
        <taxon>Arthropoda</taxon>
        <taxon>Hexapoda</taxon>
        <taxon>Insecta</taxon>
        <taxon>Pterygota</taxon>
        <taxon>Neoptera</taxon>
        <taxon>Endopterygota</taxon>
        <taxon>Diptera</taxon>
        <taxon>Brachycera</taxon>
        <taxon>Stratiomyomorpha</taxon>
        <taxon>Stratiomyidae</taxon>
        <taxon>Hermetiinae</taxon>
        <taxon>Hermetia</taxon>
    </lineage>
</organism>